<dbReference type="Proteomes" id="UP001486565">
    <property type="component" value="Chromosome"/>
</dbReference>
<dbReference type="Gene3D" id="3.30.700.20">
    <property type="entry name" value="Hypothetical protein ph0010, domain 1"/>
    <property type="match status" value="1"/>
</dbReference>
<name>A0ABZ2Y547_9FIRM</name>
<dbReference type="InterPro" id="IPR027485">
    <property type="entry name" value="AMMECR1_N"/>
</dbReference>
<gene>
    <name evidence="2" type="primary">amrA</name>
    <name evidence="2" type="ORF">QBE51_01995</name>
</gene>
<sequence length="465" mass="52912">MKIQGFYLLPHPPIIIPEVGTGEERKIKNTGNAFREIAKEVQQKAPHTIILITPHGTMFNDAINLVYEDTLRGSLKQFGVPNVKMEVKINKSLTNKIFEIAREENIPAVMSTKEFLKDYNISLSLDHGAMVPLYFINQYYTDYTLVHITYSPLSVVELYQFGMEIKRAVEESNEKTIIIASGDLSHRLKDEGPYDYSPFGEKFDNEFLHHLQEGDVMNVFKMDKKTVQNAGECGRRSVLIMLGALDRSAFKGHLLSYEKTFGVGYGIMRFEITGDEDSRLETIKNLSYEKKQNQKDPYVKLARDSLTSYLETGKFLDKIPSYVTSEMRNTKRGVFVSLKKDGELRGCIGTIFPATSSIAHEIIRNAVEAGIHDPRFYPVEAHELLDIDFSVDVLTEPEKADKSTLDPKEYGVIVRSKGRTGLLLPDLEGIDTIEKQIDIALKKAGIQPSEQYDIERFRVIRHREE</sequence>
<evidence type="ECO:0000259" key="1">
    <source>
        <dbReference type="PROSITE" id="PS51112"/>
    </source>
</evidence>
<evidence type="ECO:0000313" key="3">
    <source>
        <dbReference type="Proteomes" id="UP001486565"/>
    </source>
</evidence>
<dbReference type="PROSITE" id="PS51112">
    <property type="entry name" value="AMMECR1"/>
    <property type="match status" value="1"/>
</dbReference>
<evidence type="ECO:0000313" key="2">
    <source>
        <dbReference type="EMBL" id="WZL70325.1"/>
    </source>
</evidence>
<dbReference type="InterPro" id="IPR036071">
    <property type="entry name" value="AMMECR1_dom_sf"/>
</dbReference>
<dbReference type="PANTHER" id="PTHR13016">
    <property type="entry name" value="AMMECR1 HOMOLOG"/>
    <property type="match status" value="1"/>
</dbReference>
<dbReference type="Pfam" id="PF01871">
    <property type="entry name" value="AMMECR1"/>
    <property type="match status" value="1"/>
</dbReference>
<dbReference type="InterPro" id="IPR002733">
    <property type="entry name" value="AMMECR1_domain"/>
</dbReference>
<dbReference type="SUPFAM" id="SSF143447">
    <property type="entry name" value="AMMECR1-like"/>
    <property type="match status" value="1"/>
</dbReference>
<dbReference type="Gene3D" id="3.40.830.10">
    <property type="entry name" value="LigB-like"/>
    <property type="match status" value="1"/>
</dbReference>
<dbReference type="PANTHER" id="PTHR13016:SF0">
    <property type="entry name" value="AMME SYNDROME CANDIDATE GENE 1 PROTEIN"/>
    <property type="match status" value="1"/>
</dbReference>
<dbReference type="CDD" id="cd07951">
    <property type="entry name" value="ED_3B_N_AMMECR1"/>
    <property type="match status" value="1"/>
</dbReference>
<dbReference type="InterPro" id="IPR004183">
    <property type="entry name" value="Xdiol_dOase_suB"/>
</dbReference>
<accession>A0ABZ2Y547</accession>
<dbReference type="NCBIfam" id="TIGR00296">
    <property type="entry name" value="TIGR00296 family protein"/>
    <property type="match status" value="1"/>
</dbReference>
<dbReference type="InterPro" id="IPR023473">
    <property type="entry name" value="AMMECR1"/>
</dbReference>
<dbReference type="NCBIfam" id="TIGR04336">
    <property type="entry name" value="AmmeMemoSam_B"/>
    <property type="match status" value="1"/>
</dbReference>
<reference evidence="2 3" key="1">
    <citation type="submission" date="2023-03" db="EMBL/GenBank/DDBJ databases">
        <title>Novel Species.</title>
        <authorList>
            <person name="Ma S."/>
        </authorList>
    </citation>
    <scope>NUCLEOTIDE SEQUENCE [LARGE SCALE GENOMIC DNA]</scope>
    <source>
        <strain evidence="2 3">LIND6LT2</strain>
    </source>
</reference>
<dbReference type="RefSeq" id="WP_341877288.1">
    <property type="nucleotide sequence ID" value="NZ_CP121687.1"/>
</dbReference>
<protein>
    <submittedName>
        <fullName evidence="2">AmmeMemoRadiSam system protein A</fullName>
    </submittedName>
</protein>
<keyword evidence="3" id="KW-1185">Reference proteome</keyword>
<dbReference type="NCBIfam" id="TIGR04335">
    <property type="entry name" value="AmmeMemoSam_A"/>
    <property type="match status" value="1"/>
</dbReference>
<dbReference type="EMBL" id="CP121687">
    <property type="protein sequence ID" value="WZL70325.1"/>
    <property type="molecule type" value="Genomic_DNA"/>
</dbReference>
<feature type="domain" description="AMMECR1" evidence="1">
    <location>
        <begin position="293"/>
        <end position="465"/>
    </location>
</feature>
<dbReference type="Pfam" id="PF02900">
    <property type="entry name" value="LigB"/>
    <property type="match status" value="1"/>
</dbReference>
<dbReference type="SUPFAM" id="SSF53213">
    <property type="entry name" value="LigB-like"/>
    <property type="match status" value="1"/>
</dbReference>
<organism evidence="2 3">
    <name type="scientific">Defluviitalea saccharophila</name>
    <dbReference type="NCBI Taxonomy" id="879970"/>
    <lineage>
        <taxon>Bacteria</taxon>
        <taxon>Bacillati</taxon>
        <taxon>Bacillota</taxon>
        <taxon>Clostridia</taxon>
        <taxon>Lachnospirales</taxon>
        <taxon>Defluviitaleaceae</taxon>
        <taxon>Defluviitalea</taxon>
    </lineage>
</organism>
<dbReference type="InterPro" id="IPR027623">
    <property type="entry name" value="AmmeMemoSam_A"/>
</dbReference>
<proteinExistence type="predicted"/>